<dbReference type="RefSeq" id="WP_072736271.1">
    <property type="nucleotide sequence ID" value="NZ_CP048813.1"/>
</dbReference>
<keyword evidence="2" id="KW-0238">DNA-binding</keyword>
<dbReference type="Gene3D" id="3.40.50.300">
    <property type="entry name" value="P-loop containing nucleotide triphosphate hydrolases"/>
    <property type="match status" value="1"/>
</dbReference>
<protein>
    <submittedName>
        <fullName evidence="3">Predicted ATPase</fullName>
    </submittedName>
</protein>
<proteinExistence type="inferred from homology"/>
<dbReference type="Pfam" id="PF00486">
    <property type="entry name" value="Trans_reg_C"/>
    <property type="match status" value="1"/>
</dbReference>
<dbReference type="Gene3D" id="1.25.40.10">
    <property type="entry name" value="Tetratricopeptide repeat domain"/>
    <property type="match status" value="2"/>
</dbReference>
<gene>
    <name evidence="3" type="ORF">SAMN05444695_101800</name>
</gene>
<organism evidence="3 4">
    <name type="scientific">Rhodococcus triatomae</name>
    <dbReference type="NCBI Taxonomy" id="300028"/>
    <lineage>
        <taxon>Bacteria</taxon>
        <taxon>Bacillati</taxon>
        <taxon>Actinomycetota</taxon>
        <taxon>Actinomycetes</taxon>
        <taxon>Mycobacteriales</taxon>
        <taxon>Nocardiaceae</taxon>
        <taxon>Rhodococcus</taxon>
    </lineage>
</organism>
<evidence type="ECO:0000256" key="1">
    <source>
        <dbReference type="ARBA" id="ARBA00005820"/>
    </source>
</evidence>
<dbReference type="PANTHER" id="PTHR47691">
    <property type="entry name" value="REGULATOR-RELATED"/>
    <property type="match status" value="1"/>
</dbReference>
<sequence>MRFGVLGPLLADTETADTDGGAVVEVTEPKVRLLLAALLVYPGRPVSVDRLVDLLWPAGPPRTAGNALQSKVSQLRRALGDRSLVLHGSGGYRLDAGRCHRDADEFDEAIRHASRTRDTDRRLACLDAALGLWRGDAFEEWDDPWFAGERTRLDELRVVATEDWLEARIAAEDPRTLVAELSELVARHPLRPRIRVLHMRALAASGLRAEALASFRAHRDALADATGLDPDPSLVALHESLLRDQVATPHPGRIPAPVTPLVGRERAVQTAVTALRDGRLVTLTGIGGVGKTRLAVEVAHTLATNRTLAVCFVELEQLAPPSDRHPSERVAEAVLAALGVTDHPSMPPLPTATPVPAVDRLDAALTNREILLVLDNCEHVVDPTGVLTARLLRAHPALRVLATSRQPLALAGERILPVDPLELPQPGDDPAGSPAVRLFVDRVASTLPEFSLHPRNSDSIAQICRRLDGIPLALELVAPRVRVLGVPGLLDRLDDRLQPAATLTDLPPRQRTLHSMIDWSFSLLTAAERAVLRRLAVFAGGFTAAAARSVCSAPDVPEDAVTDLLARLVDRSLVVADVHRDGPARYRLLATVAEFCAAHLEAENELDRVTSRHSRYFTALAERAAPELEGPEQARLLAVLDEEYANLRAVAERPGNPESLRMVEALRWYWVLRGRYTEACRLLRSVVATTADDPARQTGTELWHNGFEILAGTSSPPLPGDLDDVGSVSGRTLWFLAFAAYAVVAMDTARAFVDRAIPALESAGDRWGLAAALCVRAQLRLGSDEADGGRSDAETSMAVFTDLGDAWGRAQAAYPLAILAEAAGDYPEAMRLHQQGYRGARELGLWHPASDRLCGMARIALLEHDVERSLALHRDALAVADEHGYEGGRVSATIGLGLTLRRMHRLDEAEEPLRVMLDWGLSRDFLPVTTLMYAELGFAAELRGDTGAAHDLHRRGLEAARRLGDVRAIALAHEGLAGVELADGHAVAAARLLGEAHALRLSVGLPLPPGERGDVARIESGARAMLGDEEFTTRFTAEVE</sequence>
<dbReference type="InterPro" id="IPR001867">
    <property type="entry name" value="OmpR/PhoB-type_DNA-bd"/>
</dbReference>
<keyword evidence="4" id="KW-1185">Reference proteome</keyword>
<dbReference type="GO" id="GO:0003677">
    <property type="term" value="F:DNA binding"/>
    <property type="evidence" value="ECO:0007669"/>
    <property type="project" value="UniProtKB-UniRule"/>
</dbReference>
<dbReference type="GO" id="GO:0006355">
    <property type="term" value="P:regulation of DNA-templated transcription"/>
    <property type="evidence" value="ECO:0007669"/>
    <property type="project" value="InterPro"/>
</dbReference>
<name>A0A1G8BC13_9NOCA</name>
<dbReference type="AlphaFoldDB" id="A0A1G8BC13"/>
<evidence type="ECO:0000313" key="3">
    <source>
        <dbReference type="EMBL" id="SDH30604.1"/>
    </source>
</evidence>
<dbReference type="Gene3D" id="1.10.10.10">
    <property type="entry name" value="Winged helix-like DNA-binding domain superfamily/Winged helix DNA-binding domain"/>
    <property type="match status" value="1"/>
</dbReference>
<dbReference type="CDD" id="cd15831">
    <property type="entry name" value="BTAD"/>
    <property type="match status" value="1"/>
</dbReference>
<dbReference type="InterPro" id="IPR016032">
    <property type="entry name" value="Sig_transdc_resp-reg_C-effctor"/>
</dbReference>
<dbReference type="Pfam" id="PF25872">
    <property type="entry name" value="HTH_77"/>
    <property type="match status" value="1"/>
</dbReference>
<dbReference type="InterPro" id="IPR058852">
    <property type="entry name" value="HTH_77"/>
</dbReference>
<dbReference type="Proteomes" id="UP000183263">
    <property type="component" value="Unassembled WGS sequence"/>
</dbReference>
<evidence type="ECO:0000256" key="2">
    <source>
        <dbReference type="ARBA" id="ARBA00023125"/>
    </source>
</evidence>
<evidence type="ECO:0000313" key="4">
    <source>
        <dbReference type="Proteomes" id="UP000183263"/>
    </source>
</evidence>
<dbReference type="PANTHER" id="PTHR47691:SF3">
    <property type="entry name" value="HTH-TYPE TRANSCRIPTIONAL REGULATOR RV0890C-RELATED"/>
    <property type="match status" value="1"/>
</dbReference>
<dbReference type="Pfam" id="PF03704">
    <property type="entry name" value="BTAD"/>
    <property type="match status" value="1"/>
</dbReference>
<dbReference type="GO" id="GO:0000160">
    <property type="term" value="P:phosphorelay signal transduction system"/>
    <property type="evidence" value="ECO:0007669"/>
    <property type="project" value="InterPro"/>
</dbReference>
<dbReference type="SMART" id="SM00862">
    <property type="entry name" value="Trans_reg_C"/>
    <property type="match status" value="1"/>
</dbReference>
<comment type="similarity">
    <text evidence="1">Belongs to the AfsR/DnrI/RedD regulatory family.</text>
</comment>
<dbReference type="SUPFAM" id="SSF48452">
    <property type="entry name" value="TPR-like"/>
    <property type="match status" value="2"/>
</dbReference>
<dbReference type="SUPFAM" id="SSF46894">
    <property type="entry name" value="C-terminal effector domain of the bipartite response regulators"/>
    <property type="match status" value="1"/>
</dbReference>
<accession>A0A1G8BC13</accession>
<dbReference type="InterPro" id="IPR036388">
    <property type="entry name" value="WH-like_DNA-bd_sf"/>
</dbReference>
<dbReference type="InterPro" id="IPR027417">
    <property type="entry name" value="P-loop_NTPase"/>
</dbReference>
<dbReference type="PROSITE" id="PS51755">
    <property type="entry name" value="OMPR_PHOB"/>
    <property type="match status" value="1"/>
</dbReference>
<reference evidence="3 4" key="1">
    <citation type="submission" date="2016-10" db="EMBL/GenBank/DDBJ databases">
        <authorList>
            <person name="de Groot N.N."/>
        </authorList>
    </citation>
    <scope>NUCLEOTIDE SEQUENCE [LARGE SCALE GENOMIC DNA]</scope>
    <source>
        <strain evidence="3 4">DSM 44892</strain>
    </source>
</reference>
<dbReference type="InterPro" id="IPR011990">
    <property type="entry name" value="TPR-like_helical_dom_sf"/>
</dbReference>
<dbReference type="SMART" id="SM01043">
    <property type="entry name" value="BTAD"/>
    <property type="match status" value="1"/>
</dbReference>
<dbReference type="EMBL" id="FNDN01000001">
    <property type="protein sequence ID" value="SDH30604.1"/>
    <property type="molecule type" value="Genomic_DNA"/>
</dbReference>
<dbReference type="OrthoDB" id="9812579at2"/>
<dbReference type="SUPFAM" id="SSF52540">
    <property type="entry name" value="P-loop containing nucleoside triphosphate hydrolases"/>
    <property type="match status" value="1"/>
</dbReference>
<dbReference type="InterPro" id="IPR005158">
    <property type="entry name" value="BTAD"/>
</dbReference>
<dbReference type="PRINTS" id="PR00364">
    <property type="entry name" value="DISEASERSIST"/>
</dbReference>